<sequence>MTIEVPKLAYSVKEAVHASSLKKSTIYNYIAAGKLETRRVGGRTIIPAASLMKLLQGEAA</sequence>
<name>A0A7W6A1B1_9SPHN</name>
<evidence type="ECO:0000313" key="3">
    <source>
        <dbReference type="Proteomes" id="UP000562395"/>
    </source>
</evidence>
<evidence type="ECO:0000259" key="1">
    <source>
        <dbReference type="Pfam" id="PF12728"/>
    </source>
</evidence>
<dbReference type="AlphaFoldDB" id="A0A7W6A1B1"/>
<keyword evidence="2" id="KW-0238">DNA-binding</keyword>
<dbReference type="InterPro" id="IPR041657">
    <property type="entry name" value="HTH_17"/>
</dbReference>
<dbReference type="Pfam" id="PF12728">
    <property type="entry name" value="HTH_17"/>
    <property type="match status" value="1"/>
</dbReference>
<keyword evidence="3" id="KW-1185">Reference proteome</keyword>
<accession>A0A7W6A1B1</accession>
<organism evidence="2 3">
    <name type="scientific">Novosphingobium hassiacum</name>
    <dbReference type="NCBI Taxonomy" id="173676"/>
    <lineage>
        <taxon>Bacteria</taxon>
        <taxon>Pseudomonadati</taxon>
        <taxon>Pseudomonadota</taxon>
        <taxon>Alphaproteobacteria</taxon>
        <taxon>Sphingomonadales</taxon>
        <taxon>Sphingomonadaceae</taxon>
        <taxon>Novosphingobium</taxon>
    </lineage>
</organism>
<dbReference type="GO" id="GO:0003677">
    <property type="term" value="F:DNA binding"/>
    <property type="evidence" value="ECO:0007669"/>
    <property type="project" value="UniProtKB-KW"/>
</dbReference>
<gene>
    <name evidence="2" type="ORF">GGQ88_003520</name>
</gene>
<protein>
    <submittedName>
        <fullName evidence="2">Putative DNA-binding transcriptional regulator AlpA</fullName>
    </submittedName>
</protein>
<dbReference type="Proteomes" id="UP000562395">
    <property type="component" value="Unassembled WGS sequence"/>
</dbReference>
<reference evidence="2 3" key="1">
    <citation type="submission" date="2020-08" db="EMBL/GenBank/DDBJ databases">
        <title>Genomic Encyclopedia of Type Strains, Phase IV (KMG-IV): sequencing the most valuable type-strain genomes for metagenomic binning, comparative biology and taxonomic classification.</title>
        <authorList>
            <person name="Goeker M."/>
        </authorList>
    </citation>
    <scope>NUCLEOTIDE SEQUENCE [LARGE SCALE GENOMIC DNA]</scope>
    <source>
        <strain evidence="2 3">DSM 14552</strain>
    </source>
</reference>
<proteinExistence type="predicted"/>
<dbReference type="EMBL" id="JACICY010000011">
    <property type="protein sequence ID" value="MBB3862222.1"/>
    <property type="molecule type" value="Genomic_DNA"/>
</dbReference>
<dbReference type="RefSeq" id="WP_183614727.1">
    <property type="nucleotide sequence ID" value="NZ_JACICY010000011.1"/>
</dbReference>
<comment type="caution">
    <text evidence="2">The sequence shown here is derived from an EMBL/GenBank/DDBJ whole genome shotgun (WGS) entry which is preliminary data.</text>
</comment>
<feature type="domain" description="Helix-turn-helix" evidence="1">
    <location>
        <begin position="10"/>
        <end position="57"/>
    </location>
</feature>
<evidence type="ECO:0000313" key="2">
    <source>
        <dbReference type="EMBL" id="MBB3862222.1"/>
    </source>
</evidence>